<name>A0AAN9K4D4_CLITE</name>
<proteinExistence type="predicted"/>
<keyword evidence="3" id="KW-0238">DNA-binding</keyword>
<evidence type="ECO:0000259" key="7">
    <source>
        <dbReference type="PROSITE" id="PS50863"/>
    </source>
</evidence>
<evidence type="ECO:0000313" key="8">
    <source>
        <dbReference type="EMBL" id="KAK7309944.1"/>
    </source>
</evidence>
<comment type="subcellular location">
    <subcellularLocation>
        <location evidence="1">Nucleus</location>
    </subcellularLocation>
</comment>
<keyword evidence="4" id="KW-0804">Transcription</keyword>
<feature type="region of interest" description="Disordered" evidence="6">
    <location>
        <begin position="1"/>
        <end position="21"/>
    </location>
</feature>
<dbReference type="EMBL" id="JAYKXN010000002">
    <property type="protein sequence ID" value="KAK7309944.1"/>
    <property type="molecule type" value="Genomic_DNA"/>
</dbReference>
<evidence type="ECO:0000256" key="3">
    <source>
        <dbReference type="ARBA" id="ARBA00023125"/>
    </source>
</evidence>
<sequence>MAQPTSPNHNAPHHGFGSKWHPGKELADRKVKLRDPVGNVLRIWVRDRGGKPVFQDGLLEFVNFYGLNSRCLIAFMYRGSQLFDINIWNKDKNLEELNYPNHGVNGVIVIDDDDDDDDEPIVENNNPELLTSDVANVLGWNKVVTERFASGKYPLYIPARIVRDVMFPDQREITLITDDNEHYPCDILFNDTRRFIGQGWYHLCRTLLLFVGDTIFFSFEDNPFELHVLVLRE</sequence>
<feature type="domain" description="TF-B3" evidence="7">
    <location>
        <begin position="140"/>
        <end position="233"/>
    </location>
</feature>
<protein>
    <recommendedName>
        <fullName evidence="7">TF-B3 domain-containing protein</fullName>
    </recommendedName>
</protein>
<gene>
    <name evidence="8" type="ORF">RJT34_07094</name>
</gene>
<organism evidence="8 9">
    <name type="scientific">Clitoria ternatea</name>
    <name type="common">Butterfly pea</name>
    <dbReference type="NCBI Taxonomy" id="43366"/>
    <lineage>
        <taxon>Eukaryota</taxon>
        <taxon>Viridiplantae</taxon>
        <taxon>Streptophyta</taxon>
        <taxon>Embryophyta</taxon>
        <taxon>Tracheophyta</taxon>
        <taxon>Spermatophyta</taxon>
        <taxon>Magnoliopsida</taxon>
        <taxon>eudicotyledons</taxon>
        <taxon>Gunneridae</taxon>
        <taxon>Pentapetalae</taxon>
        <taxon>rosids</taxon>
        <taxon>fabids</taxon>
        <taxon>Fabales</taxon>
        <taxon>Fabaceae</taxon>
        <taxon>Papilionoideae</taxon>
        <taxon>50 kb inversion clade</taxon>
        <taxon>NPAAA clade</taxon>
        <taxon>indigoferoid/millettioid clade</taxon>
        <taxon>Phaseoleae</taxon>
        <taxon>Clitoria</taxon>
    </lineage>
</organism>
<evidence type="ECO:0000256" key="5">
    <source>
        <dbReference type="ARBA" id="ARBA00023242"/>
    </source>
</evidence>
<dbReference type="PROSITE" id="PS50863">
    <property type="entry name" value="B3"/>
    <property type="match status" value="1"/>
</dbReference>
<keyword evidence="9" id="KW-1185">Reference proteome</keyword>
<dbReference type="SUPFAM" id="SSF101936">
    <property type="entry name" value="DNA-binding pseudobarrel domain"/>
    <property type="match status" value="2"/>
</dbReference>
<evidence type="ECO:0000256" key="1">
    <source>
        <dbReference type="ARBA" id="ARBA00004123"/>
    </source>
</evidence>
<comment type="caution">
    <text evidence="8">The sequence shown here is derived from an EMBL/GenBank/DDBJ whole genome shotgun (WGS) entry which is preliminary data.</text>
</comment>
<dbReference type="Gene3D" id="2.40.330.10">
    <property type="entry name" value="DNA-binding pseudobarrel domain"/>
    <property type="match status" value="2"/>
</dbReference>
<dbReference type="InterPro" id="IPR015300">
    <property type="entry name" value="DNA-bd_pseudobarrel_sf"/>
</dbReference>
<reference evidence="8 9" key="1">
    <citation type="submission" date="2024-01" db="EMBL/GenBank/DDBJ databases">
        <title>The genomes of 5 underutilized Papilionoideae crops provide insights into root nodulation and disease resistance.</title>
        <authorList>
            <person name="Yuan L."/>
        </authorList>
    </citation>
    <scope>NUCLEOTIDE SEQUENCE [LARGE SCALE GENOMIC DNA]</scope>
    <source>
        <strain evidence="8">LY-2023</strain>
        <tissue evidence="8">Leaf</tissue>
    </source>
</reference>
<dbReference type="Proteomes" id="UP001359559">
    <property type="component" value="Unassembled WGS sequence"/>
</dbReference>
<keyword evidence="2" id="KW-0805">Transcription regulation</keyword>
<keyword evidence="5" id="KW-0539">Nucleus</keyword>
<evidence type="ECO:0000256" key="2">
    <source>
        <dbReference type="ARBA" id="ARBA00023015"/>
    </source>
</evidence>
<accession>A0AAN9K4D4</accession>
<evidence type="ECO:0000313" key="9">
    <source>
        <dbReference type="Proteomes" id="UP001359559"/>
    </source>
</evidence>
<dbReference type="GO" id="GO:0003677">
    <property type="term" value="F:DNA binding"/>
    <property type="evidence" value="ECO:0007669"/>
    <property type="project" value="UniProtKB-KW"/>
</dbReference>
<evidence type="ECO:0000256" key="4">
    <source>
        <dbReference type="ARBA" id="ARBA00023163"/>
    </source>
</evidence>
<dbReference type="AlphaFoldDB" id="A0AAN9K4D4"/>
<evidence type="ECO:0000256" key="6">
    <source>
        <dbReference type="SAM" id="MobiDB-lite"/>
    </source>
</evidence>
<dbReference type="InterPro" id="IPR003340">
    <property type="entry name" value="B3_DNA-bd"/>
</dbReference>
<dbReference type="GO" id="GO:0005634">
    <property type="term" value="C:nucleus"/>
    <property type="evidence" value="ECO:0007669"/>
    <property type="project" value="UniProtKB-SubCell"/>
</dbReference>